<evidence type="ECO:0000256" key="1">
    <source>
        <dbReference type="SAM" id="MobiDB-lite"/>
    </source>
</evidence>
<feature type="compositionally biased region" description="Low complexity" evidence="1">
    <location>
        <begin position="28"/>
        <end position="48"/>
    </location>
</feature>
<gene>
    <name evidence="2" type="ORF">NESM_000433400</name>
</gene>
<evidence type="ECO:0008006" key="4">
    <source>
        <dbReference type="Google" id="ProtNLM"/>
    </source>
</evidence>
<sequence>MPSASRKPQRSKDARRSSSAAPTKPPRGAAGQSSAKSGAIHTGSSAVAGGPGGAESPGLEKSKPAGVPAPAAVLMDALGLLAEAKESADGGGGGGGGIATALTTSEGREDAVRHMEVELETTQGYVYVGKLVHIDAGYNMVLHEALVRRARAFDVERAALQEKARREARFIASSLRGTAPAPPAPEEQEEEGLEDGQLRGMPRPRYMGTVFMRSNNIFLLRFIDPAADAAATAASSNSALGRLRSRFAGMAAAIKAHLQREKLRRRAARRRRLEAKKKTVATSK</sequence>
<reference evidence="2 3" key="1">
    <citation type="journal article" date="2021" name="MBio">
        <title>A New Model Trypanosomatid, Novymonas esmeraldas: Genomic Perception of Its 'Candidatus Pandoraea novymonadis' Endosymbiont.</title>
        <authorList>
            <person name="Zakharova A."/>
            <person name="Saura A."/>
            <person name="Butenko A."/>
            <person name="Podesvova L."/>
            <person name="Warmusova S."/>
            <person name="Kostygov A.Y."/>
            <person name="Nenarokova A."/>
            <person name="Lukes J."/>
            <person name="Opperdoes F.R."/>
            <person name="Yurchenko V."/>
        </authorList>
    </citation>
    <scope>NUCLEOTIDE SEQUENCE [LARGE SCALE GENOMIC DNA]</scope>
    <source>
        <strain evidence="2 3">E262AT.01</strain>
    </source>
</reference>
<dbReference type="SUPFAM" id="SSF50182">
    <property type="entry name" value="Sm-like ribonucleoproteins"/>
    <property type="match status" value="1"/>
</dbReference>
<feature type="region of interest" description="Disordered" evidence="1">
    <location>
        <begin position="1"/>
        <end position="65"/>
    </location>
</feature>
<dbReference type="AlphaFoldDB" id="A0AAW0EPI7"/>
<dbReference type="Proteomes" id="UP001430356">
    <property type="component" value="Unassembled WGS sequence"/>
</dbReference>
<evidence type="ECO:0000313" key="2">
    <source>
        <dbReference type="EMBL" id="KAK7195101.1"/>
    </source>
</evidence>
<keyword evidence="3" id="KW-1185">Reference proteome</keyword>
<comment type="caution">
    <text evidence="2">The sequence shown here is derived from an EMBL/GenBank/DDBJ whole genome shotgun (WGS) entry which is preliminary data.</text>
</comment>
<name>A0AAW0EPI7_9TRYP</name>
<dbReference type="InterPro" id="IPR010920">
    <property type="entry name" value="LSM_dom_sf"/>
</dbReference>
<accession>A0AAW0EPI7</accession>
<dbReference type="EMBL" id="JAECZO010000047">
    <property type="protein sequence ID" value="KAK7195101.1"/>
    <property type="molecule type" value="Genomic_DNA"/>
</dbReference>
<proteinExistence type="predicted"/>
<evidence type="ECO:0000313" key="3">
    <source>
        <dbReference type="Proteomes" id="UP001430356"/>
    </source>
</evidence>
<feature type="region of interest" description="Disordered" evidence="1">
    <location>
        <begin position="172"/>
        <end position="199"/>
    </location>
</feature>
<organism evidence="2 3">
    <name type="scientific">Novymonas esmeraldas</name>
    <dbReference type="NCBI Taxonomy" id="1808958"/>
    <lineage>
        <taxon>Eukaryota</taxon>
        <taxon>Discoba</taxon>
        <taxon>Euglenozoa</taxon>
        <taxon>Kinetoplastea</taxon>
        <taxon>Metakinetoplastina</taxon>
        <taxon>Trypanosomatida</taxon>
        <taxon>Trypanosomatidae</taxon>
        <taxon>Novymonas</taxon>
    </lineage>
</organism>
<protein>
    <recommendedName>
        <fullName evidence="4">LSM domain-containing protein</fullName>
    </recommendedName>
</protein>